<name>A0ABP3NUA1_9GAMM</name>
<gene>
    <name evidence="1" type="ORF">GCM10009098_21350</name>
</gene>
<proteinExistence type="predicted"/>
<keyword evidence="2" id="KW-1185">Reference proteome</keyword>
<evidence type="ECO:0000313" key="2">
    <source>
        <dbReference type="Proteomes" id="UP001501169"/>
    </source>
</evidence>
<evidence type="ECO:0000313" key="1">
    <source>
        <dbReference type="EMBL" id="GAA0553366.1"/>
    </source>
</evidence>
<dbReference type="Proteomes" id="UP001501169">
    <property type="component" value="Unassembled WGS sequence"/>
</dbReference>
<accession>A0ABP3NUA1</accession>
<dbReference type="EMBL" id="BAAAEO010000003">
    <property type="protein sequence ID" value="GAA0553366.1"/>
    <property type="molecule type" value="Genomic_DNA"/>
</dbReference>
<organism evidence="1 2">
    <name type="scientific">Rheinheimera aquimaris</name>
    <dbReference type="NCBI Taxonomy" id="412437"/>
    <lineage>
        <taxon>Bacteria</taxon>
        <taxon>Pseudomonadati</taxon>
        <taxon>Pseudomonadota</taxon>
        <taxon>Gammaproteobacteria</taxon>
        <taxon>Chromatiales</taxon>
        <taxon>Chromatiaceae</taxon>
        <taxon>Rheinheimera</taxon>
    </lineage>
</organism>
<protein>
    <submittedName>
        <fullName evidence="1">Uncharacterized protein</fullName>
    </submittedName>
</protein>
<sequence>MIRLFFILLLVLPPALLADDEHLRLALVFEDLSSSSDKLAFVDSKMPLIEMHAAGDESKIHKIHAFLVKALQSEEYRRSKAEVYKRQFSEEELRQLIELVKTPAYKLLNERRHDIALDTQRTMILFMQKTLQDFQNLDGD</sequence>
<dbReference type="RefSeq" id="WP_226767076.1">
    <property type="nucleotide sequence ID" value="NZ_BAAAEO010000003.1"/>
</dbReference>
<comment type="caution">
    <text evidence="1">The sequence shown here is derived from an EMBL/GenBank/DDBJ whole genome shotgun (WGS) entry which is preliminary data.</text>
</comment>
<reference evidence="2" key="1">
    <citation type="journal article" date="2019" name="Int. J. Syst. Evol. Microbiol.">
        <title>The Global Catalogue of Microorganisms (GCM) 10K type strain sequencing project: providing services to taxonomists for standard genome sequencing and annotation.</title>
        <authorList>
            <consortium name="The Broad Institute Genomics Platform"/>
            <consortium name="The Broad Institute Genome Sequencing Center for Infectious Disease"/>
            <person name="Wu L."/>
            <person name="Ma J."/>
        </authorList>
    </citation>
    <scope>NUCLEOTIDE SEQUENCE [LARGE SCALE GENOMIC DNA]</scope>
    <source>
        <strain evidence="2">JCM 14331</strain>
    </source>
</reference>